<keyword evidence="4" id="KW-1185">Reference proteome</keyword>
<dbReference type="RefSeq" id="WP_146168970.1">
    <property type="nucleotide sequence ID" value="NZ_BOMO01000023.1"/>
</dbReference>
<reference evidence="3 4" key="1">
    <citation type="submission" date="2018-03" db="EMBL/GenBank/DDBJ databases">
        <title>Genomic Encyclopedia of Archaeal and Bacterial Type Strains, Phase II (KMG-II): from individual species to whole genera.</title>
        <authorList>
            <person name="Goeker M."/>
        </authorList>
    </citation>
    <scope>NUCLEOTIDE SEQUENCE [LARGE SCALE GENOMIC DNA]</scope>
    <source>
        <strain evidence="3 4">DSM 43146</strain>
    </source>
</reference>
<feature type="chain" id="PRO_5038772184" description="Lipoprotein" evidence="2">
    <location>
        <begin position="24"/>
        <end position="271"/>
    </location>
</feature>
<evidence type="ECO:0000313" key="4">
    <source>
        <dbReference type="Proteomes" id="UP000239415"/>
    </source>
</evidence>
<protein>
    <recommendedName>
        <fullName evidence="5">Lipoprotein</fullName>
    </recommendedName>
</protein>
<dbReference type="AlphaFoldDB" id="A0A2T0KPU0"/>
<feature type="region of interest" description="Disordered" evidence="1">
    <location>
        <begin position="65"/>
        <end position="93"/>
    </location>
</feature>
<sequence>MSRARRLASAVVAASLAVGGLSACRTESSVAAYLGDTEKISEEQVQEIWDDGHDRLTEQARAQAAEAEEAQRAKEQQLKDKGEKVTPAPTITAPPVQMPFSRVDVVHALVTRDLYDRVADQRGVTMPAGLAIDDIAAEQKLPVGTDYARIKVEILVLHSLLLRSLGTGGTPDDGDLKSIYDQLVEVGGVQPGQDFAAWKTALPAEDQQLVAGVAKVRDQIQAVATDLDITVNPRYAPFQVSVLRIDTETVKRDLLSTDFGDYEPLPVKDVS</sequence>
<evidence type="ECO:0000256" key="2">
    <source>
        <dbReference type="SAM" id="SignalP"/>
    </source>
</evidence>
<dbReference type="PROSITE" id="PS51257">
    <property type="entry name" value="PROKAR_LIPOPROTEIN"/>
    <property type="match status" value="1"/>
</dbReference>
<keyword evidence="2" id="KW-0732">Signal</keyword>
<feature type="compositionally biased region" description="Basic and acidic residues" evidence="1">
    <location>
        <begin position="69"/>
        <end position="84"/>
    </location>
</feature>
<accession>A0A2T0KPU0</accession>
<proteinExistence type="predicted"/>
<dbReference type="OrthoDB" id="3373416at2"/>
<dbReference type="EMBL" id="PVMZ01000001">
    <property type="protein sequence ID" value="PRX25748.1"/>
    <property type="molecule type" value="Genomic_DNA"/>
</dbReference>
<dbReference type="Proteomes" id="UP000239415">
    <property type="component" value="Unassembled WGS sequence"/>
</dbReference>
<name>A0A2T0KPU0_9ACTN</name>
<gene>
    <name evidence="3" type="ORF">CLV67_101468</name>
</gene>
<evidence type="ECO:0008006" key="5">
    <source>
        <dbReference type="Google" id="ProtNLM"/>
    </source>
</evidence>
<evidence type="ECO:0000256" key="1">
    <source>
        <dbReference type="SAM" id="MobiDB-lite"/>
    </source>
</evidence>
<feature type="signal peptide" evidence="2">
    <location>
        <begin position="1"/>
        <end position="23"/>
    </location>
</feature>
<evidence type="ECO:0000313" key="3">
    <source>
        <dbReference type="EMBL" id="PRX25748.1"/>
    </source>
</evidence>
<comment type="caution">
    <text evidence="3">The sequence shown here is derived from an EMBL/GenBank/DDBJ whole genome shotgun (WGS) entry which is preliminary data.</text>
</comment>
<organism evidence="3 4">
    <name type="scientific">Actinoplanes italicus</name>
    <dbReference type="NCBI Taxonomy" id="113567"/>
    <lineage>
        <taxon>Bacteria</taxon>
        <taxon>Bacillati</taxon>
        <taxon>Actinomycetota</taxon>
        <taxon>Actinomycetes</taxon>
        <taxon>Micromonosporales</taxon>
        <taxon>Micromonosporaceae</taxon>
        <taxon>Actinoplanes</taxon>
    </lineage>
</organism>